<evidence type="ECO:0000256" key="3">
    <source>
        <dbReference type="ARBA" id="ARBA00022801"/>
    </source>
</evidence>
<dbReference type="InterPro" id="IPR032466">
    <property type="entry name" value="Metal_Hydrolase"/>
</dbReference>
<keyword evidence="3" id="KW-0378">Hydrolase</keyword>
<gene>
    <name evidence="5" type="ORF">METZ01_LOCUS69555</name>
</gene>
<accession>A0A381TMH7</accession>
<dbReference type="InterPro" id="IPR011059">
    <property type="entry name" value="Metal-dep_hydrolase_composite"/>
</dbReference>
<dbReference type="AlphaFoldDB" id="A0A381TMH7"/>
<dbReference type="PANTHER" id="PTHR43668">
    <property type="entry name" value="ALLANTOINASE"/>
    <property type="match status" value="1"/>
</dbReference>
<protein>
    <recommendedName>
        <fullName evidence="4">Amidohydrolase-related domain-containing protein</fullName>
    </recommendedName>
</protein>
<dbReference type="PANTHER" id="PTHR43668:SF4">
    <property type="entry name" value="ALLANTOINASE"/>
    <property type="match status" value="1"/>
</dbReference>
<evidence type="ECO:0000256" key="2">
    <source>
        <dbReference type="ARBA" id="ARBA00022723"/>
    </source>
</evidence>
<dbReference type="InterPro" id="IPR002195">
    <property type="entry name" value="Dihydroorotase_CS"/>
</dbReference>
<dbReference type="SUPFAM" id="SSF51556">
    <property type="entry name" value="Metallo-dependent hydrolases"/>
    <property type="match status" value="1"/>
</dbReference>
<dbReference type="GO" id="GO:0046872">
    <property type="term" value="F:metal ion binding"/>
    <property type="evidence" value="ECO:0007669"/>
    <property type="project" value="UniProtKB-KW"/>
</dbReference>
<dbReference type="GO" id="GO:0006145">
    <property type="term" value="P:purine nucleobase catabolic process"/>
    <property type="evidence" value="ECO:0007669"/>
    <property type="project" value="TreeGrafter"/>
</dbReference>
<name>A0A381TMH7_9ZZZZ</name>
<evidence type="ECO:0000256" key="1">
    <source>
        <dbReference type="ARBA" id="ARBA00001947"/>
    </source>
</evidence>
<dbReference type="PROSITE" id="PS00483">
    <property type="entry name" value="DIHYDROOROTASE_2"/>
    <property type="match status" value="1"/>
</dbReference>
<dbReference type="InterPro" id="IPR050138">
    <property type="entry name" value="DHOase/Allantoinase_Hydrolase"/>
</dbReference>
<comment type="cofactor">
    <cofactor evidence="1">
        <name>Zn(2+)</name>
        <dbReference type="ChEBI" id="CHEBI:29105"/>
    </cofactor>
</comment>
<keyword evidence="2" id="KW-0479">Metal-binding</keyword>
<dbReference type="InterPro" id="IPR006680">
    <property type="entry name" value="Amidohydro-rel"/>
</dbReference>
<organism evidence="5">
    <name type="scientific">marine metagenome</name>
    <dbReference type="NCBI Taxonomy" id="408172"/>
    <lineage>
        <taxon>unclassified sequences</taxon>
        <taxon>metagenomes</taxon>
        <taxon>ecological metagenomes</taxon>
    </lineage>
</organism>
<dbReference type="GO" id="GO:0005737">
    <property type="term" value="C:cytoplasm"/>
    <property type="evidence" value="ECO:0007669"/>
    <property type="project" value="TreeGrafter"/>
</dbReference>
<dbReference type="Gene3D" id="2.30.40.10">
    <property type="entry name" value="Urease, subunit C, domain 1"/>
    <property type="match status" value="1"/>
</dbReference>
<dbReference type="EMBL" id="UINC01004766">
    <property type="protein sequence ID" value="SVA16701.1"/>
    <property type="molecule type" value="Genomic_DNA"/>
</dbReference>
<dbReference type="Gene3D" id="3.20.20.140">
    <property type="entry name" value="Metal-dependent hydrolases"/>
    <property type="match status" value="1"/>
</dbReference>
<dbReference type="GO" id="GO:0004038">
    <property type="term" value="F:allantoinase activity"/>
    <property type="evidence" value="ECO:0007669"/>
    <property type="project" value="TreeGrafter"/>
</dbReference>
<evidence type="ECO:0000259" key="4">
    <source>
        <dbReference type="Pfam" id="PF01979"/>
    </source>
</evidence>
<reference evidence="5" key="1">
    <citation type="submission" date="2018-05" db="EMBL/GenBank/DDBJ databases">
        <authorList>
            <person name="Lanie J.A."/>
            <person name="Ng W.-L."/>
            <person name="Kazmierczak K.M."/>
            <person name="Andrzejewski T.M."/>
            <person name="Davidsen T.M."/>
            <person name="Wayne K.J."/>
            <person name="Tettelin H."/>
            <person name="Glass J.I."/>
            <person name="Rusch D."/>
            <person name="Podicherti R."/>
            <person name="Tsui H.-C.T."/>
            <person name="Winkler M.E."/>
        </authorList>
    </citation>
    <scope>NUCLEOTIDE SEQUENCE</scope>
</reference>
<dbReference type="CDD" id="cd01318">
    <property type="entry name" value="DHOase_IIb"/>
    <property type="match status" value="1"/>
</dbReference>
<feature type="domain" description="Amidohydrolase-related" evidence="4">
    <location>
        <begin position="56"/>
        <end position="431"/>
    </location>
</feature>
<proteinExistence type="predicted"/>
<dbReference type="NCBIfam" id="NF006688">
    <property type="entry name" value="PRK09236.1"/>
    <property type="match status" value="1"/>
</dbReference>
<dbReference type="Pfam" id="PF01979">
    <property type="entry name" value="Amidohydro_1"/>
    <property type="match status" value="1"/>
</dbReference>
<sequence>MPNMRKDSIAIINANIVNEGSIFQGDLLIKAGRIIKVEPSIHIPEGTQVIDAKGKYLLPGLIDDQVHFREPGLTHKGGILSESSAAVAGGVTSFMDMPNVKPATTTRELLAQKYALAVGKAYANYAFYLGASNTNIDEIKQLQTGDTCGVKVFMGSSTGNMLVNDSQALEDIFSQCPVLIATHCEDNPTIERNMAEVRRRYPEGDIPVSEHPHIRSVEACYKSSSKAVMLAKKYDSKLHVLHITSKKELDLFSAGDPSNKNVTAEVCVHHLHFDDSYYESMGSKIVCNPAIKTSTDRSALMDGVRTGIIDVIATDHAPHTLEEKAKPYPDHPAGLPLIQHSLLALLDFYLKGELSLEVIVEKTSHSLANIYGIKDRGFIREDYWADLVLVDFEKTTKVSTENILYDCGWSPFEGYEFKSLIDKTFVNGELVYSDGQLTTKPSGLKMEFA</sequence>
<evidence type="ECO:0000313" key="5">
    <source>
        <dbReference type="EMBL" id="SVA16701.1"/>
    </source>
</evidence>
<dbReference type="SUPFAM" id="SSF51338">
    <property type="entry name" value="Composite domain of metallo-dependent hydrolases"/>
    <property type="match status" value="1"/>
</dbReference>